<dbReference type="InterPro" id="IPR019999">
    <property type="entry name" value="Anth_synth_I-like"/>
</dbReference>
<keyword evidence="2" id="KW-0808">Transferase</keyword>
<dbReference type="AlphaFoldDB" id="B6IRC1"/>
<dbReference type="InterPro" id="IPR015890">
    <property type="entry name" value="Chorismate_C"/>
</dbReference>
<dbReference type="STRING" id="414684.RC1_0571"/>
<sequence length="499" mass="52201">MTAAPVILDLPPFDPADAFTALAGRPRALLLDGAASPDRGRFSYIVADPLAWLEAGPTGVTLDGVAPESCGGSGDPFALLETLLARGRRPAVPGLPPFQGGAVGILGYELGGRLERLPLPQAAGLAFPDMAVGLYDTVAAFDHAAGRAWVIGPDRARAQALADDLRRGAALAAETAAGEASAGEGESLLTPPGWQAEQTPERFRAAIARILDYIRAGDVYQVNYTQRFLGRLAPGATPWRAYRALRRRTAAPFSACLDLGGGRVVASGSPERFLSLTADGRIETRPIKGTRPRGATPEADAALAAELLASGKDRAENLMIVDLLRNDLSRVAAVGSVRVPALQTLESYRTVHHMVSVVEARLRPGLGPVDLLRAAFPGGSITGAPKIRAMQIIRDLEPARRGPYCGSVVWIGWDGAMDSSIVIRTLCAAGDRVQVQAGGGIVADSDPEAEYQESLTKARAVLLALDPAMPWPAAPRPATPRPATPCPPAADDGGQEAAE</sequence>
<feature type="domain" description="Anthranilate synthase component I N-terminal" evidence="5">
    <location>
        <begin position="14"/>
        <end position="148"/>
    </location>
</feature>
<dbReference type="GO" id="GO:0009396">
    <property type="term" value="P:folic acid-containing compound biosynthetic process"/>
    <property type="evidence" value="ECO:0007669"/>
    <property type="project" value="InterPro"/>
</dbReference>
<dbReference type="PANTHER" id="PTHR11236:SF50">
    <property type="entry name" value="AMINODEOXYCHORISMATE SYNTHASE COMPONENT 1"/>
    <property type="match status" value="1"/>
</dbReference>
<dbReference type="EMBL" id="CP000613">
    <property type="protein sequence ID" value="ACI98007.1"/>
    <property type="molecule type" value="Genomic_DNA"/>
</dbReference>
<dbReference type="InterPro" id="IPR005801">
    <property type="entry name" value="ADC_synthase"/>
</dbReference>
<evidence type="ECO:0000256" key="1">
    <source>
        <dbReference type="ARBA" id="ARBA00013139"/>
    </source>
</evidence>
<dbReference type="PANTHER" id="PTHR11236">
    <property type="entry name" value="AMINOBENZOATE/ANTHRANILATE SYNTHASE"/>
    <property type="match status" value="1"/>
</dbReference>
<dbReference type="RefSeq" id="WP_012565799.1">
    <property type="nucleotide sequence ID" value="NC_011420.2"/>
</dbReference>
<dbReference type="Gene3D" id="3.60.120.10">
    <property type="entry name" value="Anthranilate synthase"/>
    <property type="match status" value="1"/>
</dbReference>
<dbReference type="HOGENOM" id="CLU_006493_7_2_5"/>
<dbReference type="eggNOG" id="COG0147">
    <property type="taxonomic scope" value="Bacteria"/>
</dbReference>
<evidence type="ECO:0000259" key="4">
    <source>
        <dbReference type="Pfam" id="PF00425"/>
    </source>
</evidence>
<dbReference type="GO" id="GO:0000162">
    <property type="term" value="P:L-tryptophan biosynthetic process"/>
    <property type="evidence" value="ECO:0007669"/>
    <property type="project" value="TreeGrafter"/>
</dbReference>
<name>B6IRC1_RHOCS</name>
<keyword evidence="6" id="KW-0456">Lyase</keyword>
<evidence type="ECO:0000313" key="7">
    <source>
        <dbReference type="Proteomes" id="UP000001591"/>
    </source>
</evidence>
<feature type="region of interest" description="Disordered" evidence="3">
    <location>
        <begin position="471"/>
        <end position="499"/>
    </location>
</feature>
<evidence type="ECO:0000256" key="2">
    <source>
        <dbReference type="ARBA" id="ARBA00022679"/>
    </source>
</evidence>
<evidence type="ECO:0000256" key="3">
    <source>
        <dbReference type="SAM" id="MobiDB-lite"/>
    </source>
</evidence>
<feature type="domain" description="Chorismate-utilising enzyme C-terminal" evidence="4">
    <location>
        <begin position="201"/>
        <end position="457"/>
    </location>
</feature>
<dbReference type="Pfam" id="PF04715">
    <property type="entry name" value="Anth_synt_I_N"/>
    <property type="match status" value="1"/>
</dbReference>
<gene>
    <name evidence="6" type="primary">pabB</name>
    <name evidence="6" type="ordered locus">RC1_0571</name>
</gene>
<dbReference type="GO" id="GO:0016829">
    <property type="term" value="F:lyase activity"/>
    <property type="evidence" value="ECO:0007669"/>
    <property type="project" value="UniProtKB-KW"/>
</dbReference>
<dbReference type="PRINTS" id="PR00095">
    <property type="entry name" value="ANTSNTHASEI"/>
</dbReference>
<dbReference type="GO" id="GO:0046820">
    <property type="term" value="F:4-amino-4-deoxychorismate synthase activity"/>
    <property type="evidence" value="ECO:0007669"/>
    <property type="project" value="UniProtKB-EC"/>
</dbReference>
<dbReference type="Proteomes" id="UP000001591">
    <property type="component" value="Chromosome"/>
</dbReference>
<dbReference type="NCBIfam" id="TIGR00553">
    <property type="entry name" value="pabB"/>
    <property type="match status" value="1"/>
</dbReference>
<dbReference type="EC" id="2.6.1.85" evidence="1"/>
<proteinExistence type="predicted"/>
<dbReference type="OrthoDB" id="9803598at2"/>
<organism evidence="6 7">
    <name type="scientific">Rhodospirillum centenum (strain ATCC 51521 / SW)</name>
    <dbReference type="NCBI Taxonomy" id="414684"/>
    <lineage>
        <taxon>Bacteria</taxon>
        <taxon>Pseudomonadati</taxon>
        <taxon>Pseudomonadota</taxon>
        <taxon>Alphaproteobacteria</taxon>
        <taxon>Rhodospirillales</taxon>
        <taxon>Rhodospirillaceae</taxon>
        <taxon>Rhodospirillum</taxon>
    </lineage>
</organism>
<dbReference type="InterPro" id="IPR006805">
    <property type="entry name" value="Anth_synth_I_N"/>
</dbReference>
<keyword evidence="7" id="KW-1185">Reference proteome</keyword>
<dbReference type="KEGG" id="rce:RC1_0571"/>
<reference evidence="6 7" key="1">
    <citation type="journal article" date="2010" name="BMC Genomics">
        <title>Metabolic flexibility revealed in the genome of the cyst-forming alpha-1 proteobacterium Rhodospirillum centenum.</title>
        <authorList>
            <person name="Lu Y.K."/>
            <person name="Marden J."/>
            <person name="Han M."/>
            <person name="Swingley W.D."/>
            <person name="Mastrian S.D."/>
            <person name="Chowdhury S.R."/>
            <person name="Hao J."/>
            <person name="Helmy T."/>
            <person name="Kim S."/>
            <person name="Kurdoglu A.A."/>
            <person name="Matthies H.J."/>
            <person name="Rollo D."/>
            <person name="Stothard P."/>
            <person name="Blankenship R.E."/>
            <person name="Bauer C.E."/>
            <person name="Touchman J.W."/>
        </authorList>
    </citation>
    <scope>NUCLEOTIDE SEQUENCE [LARGE SCALE GENOMIC DNA]</scope>
    <source>
        <strain evidence="7">ATCC 51521 / SW</strain>
    </source>
</reference>
<dbReference type="Pfam" id="PF00425">
    <property type="entry name" value="Chorismate_bind"/>
    <property type="match status" value="1"/>
</dbReference>
<accession>B6IRC1</accession>
<evidence type="ECO:0000313" key="6">
    <source>
        <dbReference type="EMBL" id="ACI98007.1"/>
    </source>
</evidence>
<dbReference type="SUPFAM" id="SSF56322">
    <property type="entry name" value="ADC synthase"/>
    <property type="match status" value="1"/>
</dbReference>
<dbReference type="InterPro" id="IPR005802">
    <property type="entry name" value="ADC_synth_comp_1"/>
</dbReference>
<feature type="compositionally biased region" description="Pro residues" evidence="3">
    <location>
        <begin position="471"/>
        <end position="488"/>
    </location>
</feature>
<protein>
    <recommendedName>
        <fullName evidence="1">aminodeoxychorismate synthase</fullName>
        <ecNumber evidence="1">2.6.1.85</ecNumber>
    </recommendedName>
</protein>
<evidence type="ECO:0000259" key="5">
    <source>
        <dbReference type="Pfam" id="PF04715"/>
    </source>
</evidence>